<keyword evidence="1" id="KW-0812">Transmembrane</keyword>
<feature type="transmembrane region" description="Helical" evidence="1">
    <location>
        <begin position="6"/>
        <end position="27"/>
    </location>
</feature>
<evidence type="ECO:0000313" key="3">
    <source>
        <dbReference type="Proteomes" id="UP000027064"/>
    </source>
</evidence>
<evidence type="ECO:0000256" key="1">
    <source>
        <dbReference type="SAM" id="Phobius"/>
    </source>
</evidence>
<accession>A0A066WWV8</accession>
<feature type="transmembrane region" description="Helical" evidence="1">
    <location>
        <begin position="48"/>
        <end position="69"/>
    </location>
</feature>
<dbReference type="OrthoDB" id="1438492at2"/>
<comment type="caution">
    <text evidence="2">The sequence shown here is derived from an EMBL/GenBank/DDBJ whole genome shotgun (WGS) entry which is preliminary data.</text>
</comment>
<protein>
    <recommendedName>
        <fullName evidence="4">Integral membrane protein</fullName>
    </recommendedName>
</protein>
<proteinExistence type="predicted"/>
<feature type="transmembrane region" description="Helical" evidence="1">
    <location>
        <begin position="89"/>
        <end position="110"/>
    </location>
</feature>
<dbReference type="STRING" id="1492738.FEM21_15360"/>
<name>A0A066WWV8_9FLAO</name>
<gene>
    <name evidence="2" type="ORF">FEM21_15360</name>
</gene>
<dbReference type="RefSeq" id="WP_035659281.1">
    <property type="nucleotide sequence ID" value="NZ_JNCA01000014.1"/>
</dbReference>
<reference evidence="2 3" key="1">
    <citation type="submission" date="2014-05" db="EMBL/GenBank/DDBJ databases">
        <title>Genome Sequence of Flavobacterium sp. EM1321.</title>
        <authorList>
            <person name="Shin S.-K."/>
            <person name="Yi H."/>
        </authorList>
    </citation>
    <scope>NUCLEOTIDE SEQUENCE [LARGE SCALE GENOMIC DNA]</scope>
    <source>
        <strain evidence="2 3">EM1321</strain>
    </source>
</reference>
<dbReference type="Proteomes" id="UP000027064">
    <property type="component" value="Unassembled WGS sequence"/>
</dbReference>
<keyword evidence="1" id="KW-0472">Membrane</keyword>
<dbReference type="eggNOG" id="ENOG5032Z3V">
    <property type="taxonomic scope" value="Bacteria"/>
</dbReference>
<dbReference type="EMBL" id="JNCA01000014">
    <property type="protein sequence ID" value="KDN55409.1"/>
    <property type="molecule type" value="Genomic_DNA"/>
</dbReference>
<keyword evidence="1" id="KW-1133">Transmembrane helix</keyword>
<dbReference type="PATRIC" id="fig|1492738.3.peg.1527"/>
<evidence type="ECO:0000313" key="2">
    <source>
        <dbReference type="EMBL" id="KDN55409.1"/>
    </source>
</evidence>
<organism evidence="2 3">
    <name type="scientific">Flavobacterium seoulense</name>
    <dbReference type="NCBI Taxonomy" id="1492738"/>
    <lineage>
        <taxon>Bacteria</taxon>
        <taxon>Pseudomonadati</taxon>
        <taxon>Bacteroidota</taxon>
        <taxon>Flavobacteriia</taxon>
        <taxon>Flavobacteriales</taxon>
        <taxon>Flavobacteriaceae</taxon>
        <taxon>Flavobacterium</taxon>
    </lineage>
</organism>
<keyword evidence="3" id="KW-1185">Reference proteome</keyword>
<sequence>MNLNIIAYIFYLSITIFIILRVGKICYKNGNIFVSELIPNHSDICQKINQVLLLGYYLLNIGYCAMTLISWQKILSFAQLIETIGTKTAIIIFIISLLHYFNIIILTKYIHKLIQ</sequence>
<dbReference type="AlphaFoldDB" id="A0A066WWV8"/>
<evidence type="ECO:0008006" key="4">
    <source>
        <dbReference type="Google" id="ProtNLM"/>
    </source>
</evidence>